<evidence type="ECO:0000313" key="2">
    <source>
        <dbReference type="Proteomes" id="UP000886501"/>
    </source>
</evidence>
<reference evidence="1" key="1">
    <citation type="submission" date="2019-10" db="EMBL/GenBank/DDBJ databases">
        <authorList>
            <consortium name="DOE Joint Genome Institute"/>
            <person name="Kuo A."/>
            <person name="Miyauchi S."/>
            <person name="Kiss E."/>
            <person name="Drula E."/>
            <person name="Kohler A."/>
            <person name="Sanchez-Garcia M."/>
            <person name="Andreopoulos B."/>
            <person name="Barry K.W."/>
            <person name="Bonito G."/>
            <person name="Buee M."/>
            <person name="Carver A."/>
            <person name="Chen C."/>
            <person name="Cichocki N."/>
            <person name="Clum A."/>
            <person name="Culley D."/>
            <person name="Crous P.W."/>
            <person name="Fauchery L."/>
            <person name="Girlanda M."/>
            <person name="Hayes R."/>
            <person name="Keri Z."/>
            <person name="Labutti K."/>
            <person name="Lipzen A."/>
            <person name="Lombard V."/>
            <person name="Magnuson J."/>
            <person name="Maillard F."/>
            <person name="Morin E."/>
            <person name="Murat C."/>
            <person name="Nolan M."/>
            <person name="Ohm R."/>
            <person name="Pangilinan J."/>
            <person name="Pereira M."/>
            <person name="Perotto S."/>
            <person name="Peter M."/>
            <person name="Riley R."/>
            <person name="Sitrit Y."/>
            <person name="Stielow B."/>
            <person name="Szollosi G."/>
            <person name="Zifcakova L."/>
            <person name="Stursova M."/>
            <person name="Spatafora J.W."/>
            <person name="Tedersoo L."/>
            <person name="Vaario L.-M."/>
            <person name="Yamada A."/>
            <person name="Yan M."/>
            <person name="Wang P."/>
            <person name="Xu J."/>
            <person name="Bruns T."/>
            <person name="Baldrian P."/>
            <person name="Vilgalys R."/>
            <person name="Henrissat B."/>
            <person name="Grigoriev I.V."/>
            <person name="Hibbett D."/>
            <person name="Nagy L.G."/>
            <person name="Martin F.M."/>
        </authorList>
    </citation>
    <scope>NUCLEOTIDE SEQUENCE</scope>
    <source>
        <strain evidence="1">P2</strain>
    </source>
</reference>
<sequence length="508" mass="57478">MIPSCNRSPWSDYPPGSSGNPQGNFPPSGSPLPGTPPPGNPLPPDLNQDLDSEDEESNLPNNLEHSIRTGNPDLLDTQDITVYLDDLKDTLVAIREIRNASLNTQFDEDDLANLRNPTKEELDINDCYFHLSLDMYLILTNAPQETYCEPVSAFLRCHPEVKGRLLSYDQIKCRVKNLTSIIPIHDNMCINSCMAFTSPYKDLDSCLKCLEYCYDPVLLHSSNGATKKPQQSMTTIPIGPQIQALWSHHLSAEKMSYWEQITETLLNQDESPNILTDYTEGEDYLMHMAPHLKLHDTILMFSVDRAQLYRNKRSDCWMYIWVIYDLTPGDHYKKQYVLPGGFVPGPNAPKNLDSFFFSGIYHLSALQHEGLLIWDAHNWQLHHDNPFLFFATADAIGIVDVSGSAGHHARLGCQLMCELPGRHKPGTGHYYPALLKPSDCTHCGSNHNDIDINTISNPDDRKYQANLLLLLSSTNPNQHVQHQHETGQIKLYGSDKKDTWDWAVFMDT</sequence>
<proteinExistence type="predicted"/>
<accession>A0ACB6Z3V7</accession>
<reference evidence="1" key="2">
    <citation type="journal article" date="2020" name="Nat. Commun.">
        <title>Large-scale genome sequencing of mycorrhizal fungi provides insights into the early evolution of symbiotic traits.</title>
        <authorList>
            <person name="Miyauchi S."/>
            <person name="Kiss E."/>
            <person name="Kuo A."/>
            <person name="Drula E."/>
            <person name="Kohler A."/>
            <person name="Sanchez-Garcia M."/>
            <person name="Morin E."/>
            <person name="Andreopoulos B."/>
            <person name="Barry K.W."/>
            <person name="Bonito G."/>
            <person name="Buee M."/>
            <person name="Carver A."/>
            <person name="Chen C."/>
            <person name="Cichocki N."/>
            <person name="Clum A."/>
            <person name="Culley D."/>
            <person name="Crous P.W."/>
            <person name="Fauchery L."/>
            <person name="Girlanda M."/>
            <person name="Hayes R.D."/>
            <person name="Keri Z."/>
            <person name="LaButti K."/>
            <person name="Lipzen A."/>
            <person name="Lombard V."/>
            <person name="Magnuson J."/>
            <person name="Maillard F."/>
            <person name="Murat C."/>
            <person name="Nolan M."/>
            <person name="Ohm R.A."/>
            <person name="Pangilinan J."/>
            <person name="Pereira M.F."/>
            <person name="Perotto S."/>
            <person name="Peter M."/>
            <person name="Pfister S."/>
            <person name="Riley R."/>
            <person name="Sitrit Y."/>
            <person name="Stielow J.B."/>
            <person name="Szollosi G."/>
            <person name="Zifcakova L."/>
            <person name="Stursova M."/>
            <person name="Spatafora J.W."/>
            <person name="Tedersoo L."/>
            <person name="Vaario L.M."/>
            <person name="Yamada A."/>
            <person name="Yan M."/>
            <person name="Wang P."/>
            <person name="Xu J."/>
            <person name="Bruns T."/>
            <person name="Baldrian P."/>
            <person name="Vilgalys R."/>
            <person name="Dunand C."/>
            <person name="Henrissat B."/>
            <person name="Grigoriev I.V."/>
            <person name="Hibbett D."/>
            <person name="Nagy L.G."/>
            <person name="Martin F.M."/>
        </authorList>
    </citation>
    <scope>NUCLEOTIDE SEQUENCE</scope>
    <source>
        <strain evidence="1">P2</strain>
    </source>
</reference>
<keyword evidence="2" id="KW-1185">Reference proteome</keyword>
<dbReference type="Proteomes" id="UP000886501">
    <property type="component" value="Unassembled WGS sequence"/>
</dbReference>
<protein>
    <submittedName>
        <fullName evidence="1">Uncharacterized protein</fullName>
    </submittedName>
</protein>
<organism evidence="1 2">
    <name type="scientific">Thelephora ganbajun</name>
    <name type="common">Ganba fungus</name>
    <dbReference type="NCBI Taxonomy" id="370292"/>
    <lineage>
        <taxon>Eukaryota</taxon>
        <taxon>Fungi</taxon>
        <taxon>Dikarya</taxon>
        <taxon>Basidiomycota</taxon>
        <taxon>Agaricomycotina</taxon>
        <taxon>Agaricomycetes</taxon>
        <taxon>Thelephorales</taxon>
        <taxon>Thelephoraceae</taxon>
        <taxon>Thelephora</taxon>
    </lineage>
</organism>
<gene>
    <name evidence="1" type="ORF">BDM02DRAFT_3131806</name>
</gene>
<name>A0ACB6Z3V7_THEGA</name>
<comment type="caution">
    <text evidence="1">The sequence shown here is derived from an EMBL/GenBank/DDBJ whole genome shotgun (WGS) entry which is preliminary data.</text>
</comment>
<dbReference type="EMBL" id="MU118144">
    <property type="protein sequence ID" value="KAF9644361.1"/>
    <property type="molecule type" value="Genomic_DNA"/>
</dbReference>
<evidence type="ECO:0000313" key="1">
    <source>
        <dbReference type="EMBL" id="KAF9644361.1"/>
    </source>
</evidence>